<dbReference type="Pfam" id="PF14720">
    <property type="entry name" value="NiFe_hyd_SSU_C"/>
    <property type="match status" value="1"/>
</dbReference>
<feature type="domain" description="Cytochrome-c3 hydrogenase C-terminal" evidence="9">
    <location>
        <begin position="193"/>
        <end position="267"/>
    </location>
</feature>
<feature type="binding site" evidence="8">
    <location>
        <position position="256"/>
    </location>
    <ligand>
        <name>[3Fe-4S] cluster</name>
        <dbReference type="ChEBI" id="CHEBI:21137"/>
    </ligand>
</feature>
<name>A0A2A4SPS9_9DELT</name>
<proteinExistence type="predicted"/>
<evidence type="ECO:0000313" key="11">
    <source>
        <dbReference type="Proteomes" id="UP000218113"/>
    </source>
</evidence>
<dbReference type="Gene3D" id="4.10.480.10">
    <property type="entry name" value="Cytochrome-c3 hydrogenase, C-terminal domain"/>
    <property type="match status" value="1"/>
</dbReference>
<dbReference type="InterPro" id="IPR001821">
    <property type="entry name" value="NiFe_hydrogenase_ssu"/>
</dbReference>
<evidence type="ECO:0000313" key="10">
    <source>
        <dbReference type="EMBL" id="PCI23380.1"/>
    </source>
</evidence>
<evidence type="ECO:0000256" key="7">
    <source>
        <dbReference type="ARBA" id="ARBA00023291"/>
    </source>
</evidence>
<evidence type="ECO:0000256" key="8">
    <source>
        <dbReference type="PIRSR" id="PIRSR000310-1"/>
    </source>
</evidence>
<reference evidence="11" key="1">
    <citation type="submission" date="2017-08" db="EMBL/GenBank/DDBJ databases">
        <title>A dynamic microbial community with high functional redundancy inhabits the cold, oxic subseafloor aquifer.</title>
        <authorList>
            <person name="Tully B.J."/>
            <person name="Wheat C.G."/>
            <person name="Glazer B.T."/>
            <person name="Huber J.A."/>
        </authorList>
    </citation>
    <scope>NUCLEOTIDE SEQUENCE [LARGE SCALE GENOMIC DNA]</scope>
</reference>
<keyword evidence="2 8" id="KW-0004">4Fe-4S</keyword>
<dbReference type="GO" id="GO:0008901">
    <property type="term" value="F:ferredoxin hydrogenase activity"/>
    <property type="evidence" value="ECO:0007669"/>
    <property type="project" value="InterPro"/>
</dbReference>
<dbReference type="InterPro" id="IPR027394">
    <property type="entry name" value="Cytochrome-c3_hydrogenase_C"/>
</dbReference>
<feature type="binding site" evidence="8">
    <location>
        <position position="237"/>
    </location>
    <ligand>
        <name>[3Fe-4S] cluster</name>
        <dbReference type="ChEBI" id="CHEBI:21137"/>
    </ligand>
</feature>
<evidence type="ECO:0000259" key="9">
    <source>
        <dbReference type="Pfam" id="PF14720"/>
    </source>
</evidence>
<dbReference type="GO" id="GO:0009061">
    <property type="term" value="P:anaerobic respiration"/>
    <property type="evidence" value="ECO:0007669"/>
    <property type="project" value="TreeGrafter"/>
</dbReference>
<dbReference type="InterPro" id="IPR037024">
    <property type="entry name" value="NiFe_Hase_small_N_sf"/>
</dbReference>
<keyword evidence="7 8" id="KW-0003">3Fe-4S</keyword>
<dbReference type="GO" id="GO:0009055">
    <property type="term" value="F:electron transfer activity"/>
    <property type="evidence" value="ECO:0007669"/>
    <property type="project" value="TreeGrafter"/>
</dbReference>
<sequence>MAGKLKRRKFLQQLALGSLTVPLLLESLTQSLVAQPKLEQQSIVWLFGQSSGINRAGIWNLPGFPDFLEKYFQTLSIDDLQTTALRKKGPQAPILILDGYFSKDPEAGYIKSLSQAIKQSRLVILLGNETAYAPEESSSWIHLEQDLLLPAQVPFIRLPGVPVSARHLLGTLNHLILFGLPQLDELRRPLMFFEKYICERCEYRSNFDVGDFVNYFGEKEGCLYLLGCKGPVTKNTCPVDRWNETGNWCVKAGSPCSGCSDPDYPNHAGLGFYGTLSGEATGTNSLLLRHAENITKGTVAVTAAGILLHALTKKSHSSVEIQKIHTYKGEDI</sequence>
<dbReference type="PANTHER" id="PTHR30013">
    <property type="entry name" value="NIFE / NIFESE HYDROGENASE SMALL SUBUNIT FAMILY MEMBER"/>
    <property type="match status" value="1"/>
</dbReference>
<gene>
    <name evidence="10" type="ORF">COB67_12905</name>
</gene>
<feature type="binding site" evidence="8">
    <location>
        <position position="259"/>
    </location>
    <ligand>
        <name>[3Fe-4S] cluster</name>
        <dbReference type="ChEBI" id="CHEBI:21137"/>
    </ligand>
</feature>
<dbReference type="PANTHER" id="PTHR30013:SF7">
    <property type="entry name" value="HYDROGENASE-2 SMALL CHAIN"/>
    <property type="match status" value="1"/>
</dbReference>
<feature type="binding site" evidence="8">
    <location>
        <position position="228"/>
    </location>
    <ligand>
        <name>[4Fe-4S] cluster</name>
        <dbReference type="ChEBI" id="CHEBI:49883"/>
        <label>2</label>
    </ligand>
</feature>
<comment type="caution">
    <text evidence="10">The sequence shown here is derived from an EMBL/GenBank/DDBJ whole genome shotgun (WGS) entry which is preliminary data.</text>
</comment>
<evidence type="ECO:0000256" key="4">
    <source>
        <dbReference type="ARBA" id="ARBA00023002"/>
    </source>
</evidence>
<dbReference type="GO" id="GO:0009375">
    <property type="term" value="C:ferredoxin hydrogenase complex"/>
    <property type="evidence" value="ECO:0007669"/>
    <property type="project" value="InterPro"/>
</dbReference>
<evidence type="ECO:0000256" key="1">
    <source>
        <dbReference type="ARBA" id="ARBA00001927"/>
    </source>
</evidence>
<protein>
    <recommendedName>
        <fullName evidence="9">Cytochrome-c3 hydrogenase C-terminal domain-containing protein</fullName>
    </recommendedName>
</protein>
<organism evidence="10 11">
    <name type="scientific">SAR324 cluster bacterium</name>
    <dbReference type="NCBI Taxonomy" id="2024889"/>
    <lineage>
        <taxon>Bacteria</taxon>
        <taxon>Deltaproteobacteria</taxon>
        <taxon>SAR324 cluster</taxon>
    </lineage>
</organism>
<keyword evidence="4" id="KW-0560">Oxidoreductase</keyword>
<evidence type="ECO:0000256" key="6">
    <source>
        <dbReference type="ARBA" id="ARBA00023014"/>
    </source>
</evidence>
<dbReference type="GO" id="GO:0051539">
    <property type="term" value="F:4 iron, 4 sulfur cluster binding"/>
    <property type="evidence" value="ECO:0007669"/>
    <property type="project" value="UniProtKB-KW"/>
</dbReference>
<dbReference type="AlphaFoldDB" id="A0A2A4SPS9"/>
<dbReference type="InterPro" id="IPR037148">
    <property type="entry name" value="NiFe-Hase_small_C_sf"/>
</dbReference>
<dbReference type="Gene3D" id="3.40.50.700">
    <property type="entry name" value="NADH:ubiquinone oxidoreductase-like, 20kDa subunit"/>
    <property type="match status" value="1"/>
</dbReference>
<accession>A0A2A4SPS9</accession>
<dbReference type="GO" id="GO:0046872">
    <property type="term" value="F:metal ion binding"/>
    <property type="evidence" value="ECO:0007669"/>
    <property type="project" value="UniProtKB-KW"/>
</dbReference>
<dbReference type="GO" id="GO:0016020">
    <property type="term" value="C:membrane"/>
    <property type="evidence" value="ECO:0007669"/>
    <property type="project" value="TreeGrafter"/>
</dbReference>
<dbReference type="PRINTS" id="PR00614">
    <property type="entry name" value="NIHGNASESMLL"/>
</dbReference>
<dbReference type="EMBL" id="NVSR01000147">
    <property type="protein sequence ID" value="PCI23380.1"/>
    <property type="molecule type" value="Genomic_DNA"/>
</dbReference>
<dbReference type="GO" id="GO:0051538">
    <property type="term" value="F:3 iron, 4 sulfur cluster binding"/>
    <property type="evidence" value="ECO:0007669"/>
    <property type="project" value="UniProtKB-KW"/>
</dbReference>
<dbReference type="GO" id="GO:0044569">
    <property type="term" value="C:[Ni-Fe] hydrogenase complex"/>
    <property type="evidence" value="ECO:0007669"/>
    <property type="project" value="TreeGrafter"/>
</dbReference>
<keyword evidence="5 8" id="KW-0408">Iron</keyword>
<feature type="binding site" evidence="8">
    <location>
        <position position="201"/>
    </location>
    <ligand>
        <name>[4Fe-4S] cluster</name>
        <dbReference type="ChEBI" id="CHEBI:49883"/>
        <label>2</label>
    </ligand>
</feature>
<evidence type="ECO:0000256" key="3">
    <source>
        <dbReference type="ARBA" id="ARBA00022723"/>
    </source>
</evidence>
<keyword evidence="3 8" id="KW-0479">Metal-binding</keyword>
<dbReference type="Proteomes" id="UP000218113">
    <property type="component" value="Unassembled WGS sequence"/>
</dbReference>
<dbReference type="SUPFAM" id="SSF56770">
    <property type="entry name" value="HydA/Nqo6-like"/>
    <property type="match status" value="1"/>
</dbReference>
<feature type="binding site" evidence="8">
    <location>
        <position position="222"/>
    </location>
    <ligand>
        <name>[4Fe-4S] cluster</name>
        <dbReference type="ChEBI" id="CHEBI:49883"/>
        <label>2</label>
    </ligand>
</feature>
<keyword evidence="6 8" id="KW-0411">Iron-sulfur</keyword>
<evidence type="ECO:0000256" key="2">
    <source>
        <dbReference type="ARBA" id="ARBA00022485"/>
    </source>
</evidence>
<comment type="cofactor">
    <cofactor evidence="1">
        <name>[3Fe-4S] cluster</name>
        <dbReference type="ChEBI" id="CHEBI:21137"/>
    </cofactor>
</comment>
<evidence type="ECO:0000256" key="5">
    <source>
        <dbReference type="ARBA" id="ARBA00023004"/>
    </source>
</evidence>